<sequence length="100" mass="11499">MSLLLDIARVAAIVNIVLLLSLVYVWLPNYRRHGAPHTLGLLVFSVFLLLQNSLWIYLYGFHGEFIGWFLRSDLDIQVGVTLLCALETLALLFLVRITWR</sequence>
<accession>A0AAE3FWH3</accession>
<feature type="transmembrane region" description="Helical" evidence="1">
    <location>
        <begin position="78"/>
        <end position="99"/>
    </location>
</feature>
<proteinExistence type="predicted"/>
<keyword evidence="1" id="KW-1133">Transmembrane helix</keyword>
<protein>
    <submittedName>
        <fullName evidence="2">Uncharacterized protein</fullName>
    </submittedName>
</protein>
<dbReference type="AlphaFoldDB" id="A0AAE3FWH3"/>
<evidence type="ECO:0000256" key="1">
    <source>
        <dbReference type="SAM" id="Phobius"/>
    </source>
</evidence>
<organism evidence="2 3">
    <name type="scientific">Natronocalculus amylovorans</name>
    <dbReference type="NCBI Taxonomy" id="2917812"/>
    <lineage>
        <taxon>Archaea</taxon>
        <taxon>Methanobacteriati</taxon>
        <taxon>Methanobacteriota</taxon>
        <taxon>Stenosarchaea group</taxon>
        <taxon>Halobacteria</taxon>
        <taxon>Halobacteriales</taxon>
        <taxon>Haloferacaceae</taxon>
        <taxon>Natronocalculus</taxon>
    </lineage>
</organism>
<keyword evidence="3" id="KW-1185">Reference proteome</keyword>
<dbReference type="InterPro" id="IPR058349">
    <property type="entry name" value="DUF8036"/>
</dbReference>
<keyword evidence="1" id="KW-0472">Membrane</keyword>
<dbReference type="RefSeq" id="WP_174654197.1">
    <property type="nucleotide sequence ID" value="NZ_JAKRVX010000002.1"/>
</dbReference>
<feature type="transmembrane region" description="Helical" evidence="1">
    <location>
        <begin position="6"/>
        <end position="27"/>
    </location>
</feature>
<comment type="caution">
    <text evidence="2">The sequence shown here is derived from an EMBL/GenBank/DDBJ whole genome shotgun (WGS) entry which is preliminary data.</text>
</comment>
<keyword evidence="1" id="KW-0812">Transmembrane</keyword>
<gene>
    <name evidence="2" type="ORF">AArcSt2_04510</name>
</gene>
<reference evidence="2" key="1">
    <citation type="journal article" date="2022" name="Syst. Appl. Microbiol.">
        <title>Natronocalculus amylovorans gen. nov., sp. nov., and Natranaeroarchaeum aerophilus sp. nov., dominant culturable amylolytic natronoarchaea from hypersaline soda lakes in southwestern Siberia.</title>
        <authorList>
            <person name="Sorokin D.Y."/>
            <person name="Elcheninov A.G."/>
            <person name="Khizhniak T.V."/>
            <person name="Koenen M."/>
            <person name="Bale N.J."/>
            <person name="Damste J.S.S."/>
            <person name="Kublanov I.V."/>
        </authorList>
    </citation>
    <scope>NUCLEOTIDE SEQUENCE</scope>
    <source>
        <strain evidence="2">AArc-St2</strain>
    </source>
</reference>
<name>A0AAE3FWH3_9EURY</name>
<evidence type="ECO:0000313" key="3">
    <source>
        <dbReference type="Proteomes" id="UP001203207"/>
    </source>
</evidence>
<evidence type="ECO:0000313" key="2">
    <source>
        <dbReference type="EMBL" id="MCL9816200.1"/>
    </source>
</evidence>
<reference evidence="2" key="2">
    <citation type="submission" date="2022-02" db="EMBL/GenBank/DDBJ databases">
        <authorList>
            <person name="Elcheninov A.G."/>
            <person name="Sorokin D.Y."/>
            <person name="Kublanov I.V."/>
        </authorList>
    </citation>
    <scope>NUCLEOTIDE SEQUENCE</scope>
    <source>
        <strain evidence="2">AArc-St2</strain>
    </source>
</reference>
<dbReference type="Proteomes" id="UP001203207">
    <property type="component" value="Unassembled WGS sequence"/>
</dbReference>
<dbReference type="EMBL" id="JAKRVX010000002">
    <property type="protein sequence ID" value="MCL9816200.1"/>
    <property type="molecule type" value="Genomic_DNA"/>
</dbReference>
<feature type="transmembrane region" description="Helical" evidence="1">
    <location>
        <begin position="39"/>
        <end position="58"/>
    </location>
</feature>
<dbReference type="Pfam" id="PF26119">
    <property type="entry name" value="DUF8036"/>
    <property type="match status" value="1"/>
</dbReference>